<comment type="caution">
    <text evidence="2">The sequence shown here is derived from an EMBL/GenBank/DDBJ whole genome shotgun (WGS) entry which is preliminary data.</text>
</comment>
<organism evidence="2 3">
    <name type="scientific">Cutaneotrichosporon spelunceum</name>
    <dbReference type="NCBI Taxonomy" id="1672016"/>
    <lineage>
        <taxon>Eukaryota</taxon>
        <taxon>Fungi</taxon>
        <taxon>Dikarya</taxon>
        <taxon>Basidiomycota</taxon>
        <taxon>Agaricomycotina</taxon>
        <taxon>Tremellomycetes</taxon>
        <taxon>Trichosporonales</taxon>
        <taxon>Trichosporonaceae</taxon>
        <taxon>Cutaneotrichosporon</taxon>
    </lineage>
</organism>
<dbReference type="Proteomes" id="UP001222932">
    <property type="component" value="Unassembled WGS sequence"/>
</dbReference>
<reference evidence="2" key="1">
    <citation type="journal article" date="2023" name="BMC Genomics">
        <title>Chromosome-level genome assemblies of Cutaneotrichosporon spp. (Trichosporonales, Basidiomycota) reveal imbalanced evolution between nucleotide sequences and chromosome synteny.</title>
        <authorList>
            <person name="Kobayashi Y."/>
            <person name="Kayamori A."/>
            <person name="Aoki K."/>
            <person name="Shiwa Y."/>
            <person name="Matsutani M."/>
            <person name="Fujita N."/>
            <person name="Sugita T."/>
            <person name="Iwasaki W."/>
            <person name="Tanaka N."/>
            <person name="Takashima M."/>
        </authorList>
    </citation>
    <scope>NUCLEOTIDE SEQUENCE</scope>
    <source>
        <strain evidence="2">HIS016</strain>
    </source>
</reference>
<protein>
    <recommendedName>
        <fullName evidence="1">FIST domain-containing protein</fullName>
    </recommendedName>
</protein>
<feature type="domain" description="FIST" evidence="1">
    <location>
        <begin position="185"/>
        <end position="281"/>
    </location>
</feature>
<gene>
    <name evidence="2" type="ORF">CspeluHIS016_0702480</name>
</gene>
<dbReference type="EMBL" id="BTCM01000007">
    <property type="protein sequence ID" value="GMK59233.1"/>
    <property type="molecule type" value="Genomic_DNA"/>
</dbReference>
<sequence length="424" mass="44411">MRLAAHLTARPILARTRRTRSLTVSAHTLEHPTPASLEAHLSSLPCNASLLFTLSTSVQAPDVGPLVAALHSFPSSYSLPSSATVGSHSHRTHVVGSFHQSASHTPELAIAAFAPDAGEEVRTFHSEATGRAPASVGRWYRTDEPDWPEDERGGAVGELDSVLGSKGWEGVWAARGDEAKIDLGERVKSIVTLTDGTPSPVLRALGVHGAMTTGLVAAATPFLTGKPYTLFYGGQVYNGGSVGVGISSPCSTVIEYGVEPLDAPAKVAGARGNLLISLDGRNRNPTQCLIAALQARDGKGRSGITKDEEFYLAIMEPGSPTPRVVRILSGDPGRGAISLETEQPLFPGQFVQFMYRPSAAPPPQPLADTLRFAVLPRTDELAPAPRTGSPVTRAGFVAASEGGFVHGREPGVCTVAGAVLGVTW</sequence>
<keyword evidence="3" id="KW-1185">Reference proteome</keyword>
<proteinExistence type="predicted"/>
<dbReference type="AlphaFoldDB" id="A0AAD3TYG5"/>
<evidence type="ECO:0000313" key="2">
    <source>
        <dbReference type="EMBL" id="GMK59233.1"/>
    </source>
</evidence>
<accession>A0AAD3TYG5</accession>
<evidence type="ECO:0000313" key="3">
    <source>
        <dbReference type="Proteomes" id="UP001222932"/>
    </source>
</evidence>
<evidence type="ECO:0000259" key="1">
    <source>
        <dbReference type="Pfam" id="PF08495"/>
    </source>
</evidence>
<reference evidence="2" key="2">
    <citation type="submission" date="2023-06" db="EMBL/GenBank/DDBJ databases">
        <authorList>
            <person name="Kobayashi Y."/>
            <person name="Kayamori A."/>
            <person name="Aoki K."/>
            <person name="Shiwa Y."/>
            <person name="Fujita N."/>
            <person name="Sugita T."/>
            <person name="Iwasaki W."/>
            <person name="Tanaka N."/>
            <person name="Takashima M."/>
        </authorList>
    </citation>
    <scope>NUCLEOTIDE SEQUENCE</scope>
    <source>
        <strain evidence="2">HIS016</strain>
    </source>
</reference>
<dbReference type="Pfam" id="PF08495">
    <property type="entry name" value="FIST"/>
    <property type="match status" value="1"/>
</dbReference>
<dbReference type="InterPro" id="IPR013702">
    <property type="entry name" value="FIST_domain_N"/>
</dbReference>
<name>A0AAD3TYG5_9TREE</name>